<dbReference type="EMBL" id="JACBYR010000001">
    <property type="protein sequence ID" value="NYE84624.1"/>
    <property type="molecule type" value="Genomic_DNA"/>
</dbReference>
<dbReference type="InterPro" id="IPR029044">
    <property type="entry name" value="Nucleotide-diphossugar_trans"/>
</dbReference>
<feature type="transmembrane region" description="Helical" evidence="11">
    <location>
        <begin position="128"/>
        <end position="149"/>
    </location>
</feature>
<dbReference type="InterPro" id="IPR009875">
    <property type="entry name" value="PilZ_domain"/>
</dbReference>
<evidence type="ECO:0000256" key="5">
    <source>
        <dbReference type="ARBA" id="ARBA00022679"/>
    </source>
</evidence>
<feature type="transmembrane region" description="Helical" evidence="11">
    <location>
        <begin position="94"/>
        <end position="113"/>
    </location>
</feature>
<keyword evidence="6 11" id="KW-0812">Transmembrane</keyword>
<comment type="caution">
    <text evidence="15">The sequence shown here is derived from an EMBL/GenBank/DDBJ whole genome shotgun (WGS) entry which is preliminary data.</text>
</comment>
<feature type="domain" description="Glycosyltransferase 2-like" evidence="13">
    <location>
        <begin position="174"/>
        <end position="343"/>
    </location>
</feature>
<feature type="transmembrane region" description="Helical" evidence="11">
    <location>
        <begin position="419"/>
        <end position="436"/>
    </location>
</feature>
<protein>
    <recommendedName>
        <fullName evidence="11">Cellulose synthase catalytic subunit [UDP-forming]</fullName>
        <ecNumber evidence="11">2.4.1.12</ecNumber>
    </recommendedName>
</protein>
<keyword evidence="11" id="KW-0973">c-di-GMP</keyword>
<dbReference type="GO" id="GO:0005886">
    <property type="term" value="C:plasma membrane"/>
    <property type="evidence" value="ECO:0007669"/>
    <property type="project" value="UniProtKB-SubCell"/>
</dbReference>
<dbReference type="RefSeq" id="WP_373563290.1">
    <property type="nucleotide sequence ID" value="NZ_JACBYR010000001.1"/>
</dbReference>
<keyword evidence="7 11" id="KW-0135">Cellulose biosynthesis</keyword>
<dbReference type="PANTHER" id="PTHR43867:SF2">
    <property type="entry name" value="CELLULOSE SYNTHASE CATALYTIC SUBUNIT A [UDP-FORMING]"/>
    <property type="match status" value="1"/>
</dbReference>
<comment type="function">
    <text evidence="11">Catalytic subunit of cellulose synthase. It polymerizes uridine 5'-diphosphate glucose to cellulose.</text>
</comment>
<dbReference type="GO" id="GO:0030244">
    <property type="term" value="P:cellulose biosynthetic process"/>
    <property type="evidence" value="ECO:0007669"/>
    <property type="project" value="UniProtKB-KW"/>
</dbReference>
<evidence type="ECO:0000256" key="1">
    <source>
        <dbReference type="ARBA" id="ARBA00004429"/>
    </source>
</evidence>
<evidence type="ECO:0000256" key="9">
    <source>
        <dbReference type="ARBA" id="ARBA00023136"/>
    </source>
</evidence>
<comment type="cofactor">
    <cofactor evidence="11">
        <name>Mg(2+)</name>
        <dbReference type="ChEBI" id="CHEBI:18420"/>
    </cofactor>
</comment>
<name>A0A7Y9IX67_9BURK</name>
<dbReference type="Pfam" id="PF07238">
    <property type="entry name" value="PilZ"/>
    <property type="match status" value="1"/>
</dbReference>
<gene>
    <name evidence="15" type="ORF">FHW18_003895</name>
</gene>
<dbReference type="Gene3D" id="2.40.10.220">
    <property type="entry name" value="predicted glycosyltransferase like domains"/>
    <property type="match status" value="1"/>
</dbReference>
<dbReference type="UniPathway" id="UPA00694"/>
<dbReference type="EC" id="2.4.1.12" evidence="11"/>
<dbReference type="GO" id="GO:0016760">
    <property type="term" value="F:cellulose synthase (UDP-forming) activity"/>
    <property type="evidence" value="ECO:0007669"/>
    <property type="project" value="UniProtKB-EC"/>
</dbReference>
<dbReference type="Proteomes" id="UP000542125">
    <property type="component" value="Unassembled WGS sequence"/>
</dbReference>
<keyword evidence="16" id="KW-1185">Reference proteome</keyword>
<evidence type="ECO:0000256" key="12">
    <source>
        <dbReference type="SAM" id="MobiDB-lite"/>
    </source>
</evidence>
<dbReference type="PANTHER" id="PTHR43867">
    <property type="entry name" value="CELLULOSE SYNTHASE CATALYTIC SUBUNIT A [UDP-FORMING]"/>
    <property type="match status" value="1"/>
</dbReference>
<feature type="domain" description="PilZ" evidence="14">
    <location>
        <begin position="591"/>
        <end position="687"/>
    </location>
</feature>
<evidence type="ECO:0000259" key="14">
    <source>
        <dbReference type="Pfam" id="PF07238"/>
    </source>
</evidence>
<evidence type="ECO:0000256" key="6">
    <source>
        <dbReference type="ARBA" id="ARBA00022692"/>
    </source>
</evidence>
<comment type="subcellular location">
    <subcellularLocation>
        <location evidence="1">Cell inner membrane</location>
        <topology evidence="1">Multi-pass membrane protein</topology>
    </subcellularLocation>
</comment>
<dbReference type="GO" id="GO:0006011">
    <property type="term" value="P:UDP-alpha-D-glucose metabolic process"/>
    <property type="evidence" value="ECO:0007669"/>
    <property type="project" value="InterPro"/>
</dbReference>
<evidence type="ECO:0000256" key="2">
    <source>
        <dbReference type="ARBA" id="ARBA00022475"/>
    </source>
</evidence>
<keyword evidence="5 11" id="KW-0808">Transferase</keyword>
<feature type="compositionally biased region" description="Low complexity" evidence="12">
    <location>
        <begin position="9"/>
        <end position="25"/>
    </location>
</feature>
<accession>A0A7Y9IX67</accession>
<dbReference type="InterPro" id="IPR001173">
    <property type="entry name" value="Glyco_trans_2-like"/>
</dbReference>
<dbReference type="InterPro" id="IPR050321">
    <property type="entry name" value="Glycosyltr_2/OpgH_subfam"/>
</dbReference>
<dbReference type="Gene3D" id="3.90.550.10">
    <property type="entry name" value="Spore Coat Polysaccharide Biosynthesis Protein SpsA, Chain A"/>
    <property type="match status" value="1"/>
</dbReference>
<keyword evidence="4 11" id="KW-0328">Glycosyltransferase</keyword>
<evidence type="ECO:0000256" key="10">
    <source>
        <dbReference type="ARBA" id="ARBA00048682"/>
    </source>
</evidence>
<dbReference type="AlphaFoldDB" id="A0A7Y9IX67"/>
<feature type="transmembrane region" description="Helical" evidence="11">
    <location>
        <begin position="569"/>
        <end position="587"/>
    </location>
</feature>
<dbReference type="PRINTS" id="PR01439">
    <property type="entry name" value="CELLSNTHASEA"/>
</dbReference>
<evidence type="ECO:0000256" key="7">
    <source>
        <dbReference type="ARBA" id="ARBA00022916"/>
    </source>
</evidence>
<dbReference type="NCBIfam" id="NF008558">
    <property type="entry name" value="PRK11498.1"/>
    <property type="match status" value="1"/>
</dbReference>
<dbReference type="GO" id="GO:0035438">
    <property type="term" value="F:cyclic-di-GMP binding"/>
    <property type="evidence" value="ECO:0007669"/>
    <property type="project" value="InterPro"/>
</dbReference>
<feature type="region of interest" description="Disordered" evidence="12">
    <location>
        <begin position="1"/>
        <end position="25"/>
    </location>
</feature>
<feature type="transmembrane region" description="Helical" evidence="11">
    <location>
        <begin position="536"/>
        <end position="557"/>
    </location>
</feature>
<dbReference type="Pfam" id="PF00535">
    <property type="entry name" value="Glycos_transf_2"/>
    <property type="match status" value="1"/>
</dbReference>
<dbReference type="SUPFAM" id="SSF141371">
    <property type="entry name" value="PilZ domain-like"/>
    <property type="match status" value="1"/>
</dbReference>
<evidence type="ECO:0000256" key="8">
    <source>
        <dbReference type="ARBA" id="ARBA00022989"/>
    </source>
</evidence>
<keyword evidence="3 11" id="KW-0997">Cell inner membrane</keyword>
<dbReference type="SUPFAM" id="SSF53448">
    <property type="entry name" value="Nucleotide-diphospho-sugar transferases"/>
    <property type="match status" value="1"/>
</dbReference>
<reference evidence="15 16" key="1">
    <citation type="submission" date="2020-07" db="EMBL/GenBank/DDBJ databases">
        <title>Genomic Encyclopedia of Type Strains, Phase IV (KMG-V): Genome sequencing to study the core and pangenomes of soil and plant-associated prokaryotes.</title>
        <authorList>
            <person name="Whitman W."/>
        </authorList>
    </citation>
    <scope>NUCLEOTIDE SEQUENCE [LARGE SCALE GENOMIC DNA]</scope>
    <source>
        <strain evidence="15 16">SAS40</strain>
    </source>
</reference>
<feature type="transmembrane region" description="Helical" evidence="11">
    <location>
        <begin position="442"/>
        <end position="464"/>
    </location>
</feature>
<evidence type="ECO:0000256" key="4">
    <source>
        <dbReference type="ARBA" id="ARBA00022676"/>
    </source>
</evidence>
<dbReference type="NCBIfam" id="TIGR03030">
    <property type="entry name" value="CelA"/>
    <property type="match status" value="1"/>
</dbReference>
<evidence type="ECO:0000313" key="15">
    <source>
        <dbReference type="EMBL" id="NYE84624.1"/>
    </source>
</evidence>
<evidence type="ECO:0000256" key="11">
    <source>
        <dbReference type="RuleBase" id="RU365020"/>
    </source>
</evidence>
<comment type="catalytic activity">
    <reaction evidence="10 11">
        <text>[(1-&gt;4)-beta-D-glucosyl](n) + UDP-alpha-D-glucose = [(1-&gt;4)-beta-D-glucosyl](n+1) + UDP + H(+)</text>
        <dbReference type="Rhea" id="RHEA:19929"/>
        <dbReference type="Rhea" id="RHEA-COMP:10033"/>
        <dbReference type="Rhea" id="RHEA-COMP:10034"/>
        <dbReference type="ChEBI" id="CHEBI:15378"/>
        <dbReference type="ChEBI" id="CHEBI:18246"/>
        <dbReference type="ChEBI" id="CHEBI:58223"/>
        <dbReference type="ChEBI" id="CHEBI:58885"/>
        <dbReference type="EC" id="2.4.1.12"/>
    </reaction>
</comment>
<sequence>MTPSPSPTGRPAAPATASGSTASGSTASGLTGLASRLLESPLWDHAVVRILTLLMATALVLLVITVPLTLTQQLLFAAASFAVAMLLSKTEGRLPTLIMIVLSVSASMRYMYWRVTDTLGFETLVDTFFGFGLLAAEMYALIVLLLGYFQTAWPLQRKPIAMSTPPEEWPEVDVFIPTYNEPLDVVKQTVFTAMGLDWPTEKLKVYVLDDGRRPEFRAFCEDVGIGYVTRDNNRHAKAGNINEALKVTSAEYVAIFDCDHVPTRSFMQICMGWFLKDPKLAMLQTPHFFFSPDPFEKNLDTFRHIPNEGELFYGLVQDGNDLWNATFFCGSCALIRRKPLEEVGGIAIETVTEDAHTALKLNRLGYNTAYLAIPQAAGLATESLSGHIGQRIRWARGMAQICRLDNPLFGPGLKLGQRLCYLNAMLHFFYGLPRLIFLTAPLAYLIFGAHVFESSALMIAVYAMPHLMHASVTNSRMQGRFRHSFWNEVYESVLAWYILRPVLVAFINPKLGKFNVTAKGGVIDEAYFDWTIARPYIILMLANLIGFVVGIGMLIFGTNDEAITVMINLFWTVYNVGITSAAIAVASETRQVRASPRVAANLRAGLRFTNGKTLSCETEDFSQTGLGLRIPADVDVPIGQQVLVSIFRNNDEGVFPATVAFRNGEHLGVRFHELNTQQQVELAQLTFARADNWASGWGQGDRDTPLTALRGVMRVGVRGFGMFFKHLYSMAKTPRSARKAAQPKLDTGD</sequence>
<keyword evidence="8 11" id="KW-1133">Transmembrane helix</keyword>
<evidence type="ECO:0000259" key="13">
    <source>
        <dbReference type="Pfam" id="PF00535"/>
    </source>
</evidence>
<evidence type="ECO:0000256" key="3">
    <source>
        <dbReference type="ARBA" id="ARBA00022519"/>
    </source>
</evidence>
<evidence type="ECO:0000313" key="16">
    <source>
        <dbReference type="Proteomes" id="UP000542125"/>
    </source>
</evidence>
<comment type="pathway">
    <text evidence="11">Glycan metabolism; bacterial cellulose biosynthesis.</text>
</comment>
<feature type="transmembrane region" description="Helical" evidence="11">
    <location>
        <begin position="46"/>
        <end position="64"/>
    </location>
</feature>
<keyword evidence="9 11" id="KW-0472">Membrane</keyword>
<feature type="transmembrane region" description="Helical" evidence="11">
    <location>
        <begin position="485"/>
        <end position="507"/>
    </location>
</feature>
<dbReference type="CDD" id="cd06421">
    <property type="entry name" value="CESA_CelA_like"/>
    <property type="match status" value="1"/>
</dbReference>
<keyword evidence="2 11" id="KW-1003">Cell membrane</keyword>
<dbReference type="InterPro" id="IPR003919">
    <property type="entry name" value="Cell_synth_A"/>
</dbReference>
<organism evidence="15 16">
    <name type="scientific">Pigmentiphaga litoralis</name>
    <dbReference type="NCBI Taxonomy" id="516702"/>
    <lineage>
        <taxon>Bacteria</taxon>
        <taxon>Pseudomonadati</taxon>
        <taxon>Pseudomonadota</taxon>
        <taxon>Betaproteobacteria</taxon>
        <taxon>Burkholderiales</taxon>
        <taxon>Alcaligenaceae</taxon>
        <taxon>Pigmentiphaga</taxon>
    </lineage>
</organism>
<proteinExistence type="predicted"/>